<evidence type="ECO:0000256" key="5">
    <source>
        <dbReference type="ARBA" id="ARBA00023210"/>
    </source>
</evidence>
<comment type="function">
    <text evidence="7">Activator of cell division through the inhibition of FtsZ GTPase activity, therefore promoting FtsZ assembly into bundles of protofilaments necessary for the formation of the division Z ring. It is recruited early at mid-cell but it is not essential for cell division.</text>
</comment>
<keyword evidence="4 10" id="KW-0132">Cell division</keyword>
<evidence type="ECO:0000256" key="9">
    <source>
        <dbReference type="ARBA" id="ARBA00033158"/>
    </source>
</evidence>
<dbReference type="GO" id="GO:0005829">
    <property type="term" value="C:cytosol"/>
    <property type="evidence" value="ECO:0007669"/>
    <property type="project" value="TreeGrafter"/>
</dbReference>
<proteinExistence type="predicted"/>
<sequence length="101" mass="10959">MSEVKGVEVNILGRAFTIACPEDERAALLAAVAYLDKKMNDIQDSGRVVGSERVAVMAALNLSHEVLTARNGNFDVGDFKRSVLRMNDKLDAALAPQDKLL</sequence>
<comment type="subcellular location">
    <subcellularLocation>
        <location evidence="1">Cytoplasm</location>
    </subcellularLocation>
</comment>
<keyword evidence="5" id="KW-0717">Septation</keyword>
<evidence type="ECO:0000256" key="6">
    <source>
        <dbReference type="ARBA" id="ARBA00023306"/>
    </source>
</evidence>
<dbReference type="Gene3D" id="3.30.160.880">
    <property type="entry name" value="Cell division protein ZapA protomer, N-terminal domain"/>
    <property type="match status" value="1"/>
</dbReference>
<evidence type="ECO:0000256" key="2">
    <source>
        <dbReference type="ARBA" id="ARBA00015195"/>
    </source>
</evidence>
<dbReference type="SUPFAM" id="SSF102829">
    <property type="entry name" value="Cell division protein ZapA-like"/>
    <property type="match status" value="1"/>
</dbReference>
<dbReference type="GO" id="GO:0043093">
    <property type="term" value="P:FtsZ-dependent cytokinesis"/>
    <property type="evidence" value="ECO:0007669"/>
    <property type="project" value="TreeGrafter"/>
</dbReference>
<dbReference type="Gene3D" id="1.20.5.50">
    <property type="match status" value="1"/>
</dbReference>
<dbReference type="InterPro" id="IPR036192">
    <property type="entry name" value="Cell_div_ZapA-like_sf"/>
</dbReference>
<dbReference type="InterPro" id="IPR007838">
    <property type="entry name" value="Cell_div_ZapA-like"/>
</dbReference>
<dbReference type="GO" id="GO:0000921">
    <property type="term" value="P:septin ring assembly"/>
    <property type="evidence" value="ECO:0007669"/>
    <property type="project" value="TreeGrafter"/>
</dbReference>
<evidence type="ECO:0000256" key="1">
    <source>
        <dbReference type="ARBA" id="ARBA00004496"/>
    </source>
</evidence>
<dbReference type="Proteomes" id="UP000275137">
    <property type="component" value="Unassembled WGS sequence"/>
</dbReference>
<dbReference type="RefSeq" id="WP_123237566.1">
    <property type="nucleotide sequence ID" value="NZ_RJVP01000004.1"/>
</dbReference>
<evidence type="ECO:0000256" key="4">
    <source>
        <dbReference type="ARBA" id="ARBA00022618"/>
    </source>
</evidence>
<evidence type="ECO:0000256" key="7">
    <source>
        <dbReference type="ARBA" id="ARBA00024910"/>
    </source>
</evidence>
<dbReference type="GO" id="GO:0000917">
    <property type="term" value="P:division septum assembly"/>
    <property type="evidence" value="ECO:0007669"/>
    <property type="project" value="UniProtKB-KW"/>
</dbReference>
<comment type="caution">
    <text evidence="10">The sequence shown here is derived from an EMBL/GenBank/DDBJ whole genome shotgun (WGS) entry which is preliminary data.</text>
</comment>
<dbReference type="GO" id="GO:0030428">
    <property type="term" value="C:cell septum"/>
    <property type="evidence" value="ECO:0007669"/>
    <property type="project" value="TreeGrafter"/>
</dbReference>
<evidence type="ECO:0000313" key="10">
    <source>
        <dbReference type="EMBL" id="ROH85792.1"/>
    </source>
</evidence>
<reference evidence="10 11" key="1">
    <citation type="submission" date="2018-10" db="EMBL/GenBank/DDBJ databases">
        <authorList>
            <person name="Chen W.-M."/>
        </authorList>
    </citation>
    <scope>NUCLEOTIDE SEQUENCE [LARGE SCALE GENOMIC DNA]</scope>
    <source>
        <strain evidence="10 11">H-5</strain>
    </source>
</reference>
<dbReference type="EMBL" id="RJVP01000004">
    <property type="protein sequence ID" value="ROH85792.1"/>
    <property type="molecule type" value="Genomic_DNA"/>
</dbReference>
<gene>
    <name evidence="10" type="ORF">ED236_08610</name>
</gene>
<organism evidence="10 11">
    <name type="scientific">Pseudomethylobacillus aquaticus</name>
    <dbReference type="NCBI Taxonomy" id="2676064"/>
    <lineage>
        <taxon>Bacteria</taxon>
        <taxon>Pseudomonadati</taxon>
        <taxon>Pseudomonadota</taxon>
        <taxon>Betaproteobacteria</taxon>
        <taxon>Nitrosomonadales</taxon>
        <taxon>Methylophilaceae</taxon>
        <taxon>Pseudomethylobacillus</taxon>
    </lineage>
</organism>
<evidence type="ECO:0000313" key="11">
    <source>
        <dbReference type="Proteomes" id="UP000275137"/>
    </source>
</evidence>
<keyword evidence="6" id="KW-0131">Cell cycle</keyword>
<dbReference type="GO" id="GO:0032153">
    <property type="term" value="C:cell division site"/>
    <property type="evidence" value="ECO:0007669"/>
    <property type="project" value="TreeGrafter"/>
</dbReference>
<name>A0A3N0UZK4_9PROT</name>
<dbReference type="Pfam" id="PF05164">
    <property type="entry name" value="ZapA"/>
    <property type="match status" value="1"/>
</dbReference>
<protein>
    <recommendedName>
        <fullName evidence="2">Cell division protein ZapA</fullName>
    </recommendedName>
    <alternativeName>
        <fullName evidence="9">Z ring-associated protein ZapA</fullName>
    </alternativeName>
</protein>
<dbReference type="PANTHER" id="PTHR34981">
    <property type="entry name" value="CELL DIVISION PROTEIN ZAPA"/>
    <property type="match status" value="1"/>
</dbReference>
<accession>A0A3N0UZK4</accession>
<dbReference type="AlphaFoldDB" id="A0A3N0UZK4"/>
<evidence type="ECO:0000256" key="3">
    <source>
        <dbReference type="ARBA" id="ARBA00022490"/>
    </source>
</evidence>
<dbReference type="InterPro" id="IPR042233">
    <property type="entry name" value="Cell_div_ZapA_N"/>
</dbReference>
<evidence type="ECO:0000256" key="8">
    <source>
        <dbReference type="ARBA" id="ARBA00026068"/>
    </source>
</evidence>
<keyword evidence="11" id="KW-1185">Reference proteome</keyword>
<keyword evidence="3" id="KW-0963">Cytoplasm</keyword>
<comment type="subunit">
    <text evidence="8">Homodimer. Interacts with FtsZ.</text>
</comment>
<dbReference type="PANTHER" id="PTHR34981:SF1">
    <property type="entry name" value="CELL DIVISION PROTEIN ZAPA"/>
    <property type="match status" value="1"/>
</dbReference>